<evidence type="ECO:0000256" key="2">
    <source>
        <dbReference type="ARBA" id="ARBA00022723"/>
    </source>
</evidence>
<evidence type="ECO:0000256" key="5">
    <source>
        <dbReference type="ARBA" id="ARBA00023049"/>
    </source>
</evidence>
<evidence type="ECO:0000256" key="4">
    <source>
        <dbReference type="ARBA" id="ARBA00022833"/>
    </source>
</evidence>
<dbReference type="OrthoDB" id="9810445at2"/>
<keyword evidence="3 6" id="KW-0378">Hydrolase</keyword>
<feature type="domain" description="Peptidase M48" evidence="7">
    <location>
        <begin position="79"/>
        <end position="264"/>
    </location>
</feature>
<organism evidence="8 9">
    <name type="scientific">Limnochorda pilosa</name>
    <dbReference type="NCBI Taxonomy" id="1555112"/>
    <lineage>
        <taxon>Bacteria</taxon>
        <taxon>Bacillati</taxon>
        <taxon>Bacillota</taxon>
        <taxon>Limnochordia</taxon>
        <taxon>Limnochordales</taxon>
        <taxon>Limnochordaceae</taxon>
        <taxon>Limnochorda</taxon>
    </lineage>
</organism>
<dbReference type="GO" id="GO:0016020">
    <property type="term" value="C:membrane"/>
    <property type="evidence" value="ECO:0007669"/>
    <property type="project" value="TreeGrafter"/>
</dbReference>
<dbReference type="GO" id="GO:0004222">
    <property type="term" value="F:metalloendopeptidase activity"/>
    <property type="evidence" value="ECO:0007669"/>
    <property type="project" value="InterPro"/>
</dbReference>
<name>A0A0K2SFU4_LIMPI</name>
<keyword evidence="4 6" id="KW-0862">Zinc</keyword>
<evidence type="ECO:0000256" key="3">
    <source>
        <dbReference type="ARBA" id="ARBA00022801"/>
    </source>
</evidence>
<accession>A0A0K2SFU4</accession>
<dbReference type="CDD" id="cd07332">
    <property type="entry name" value="M48C_Oma1_like"/>
    <property type="match status" value="1"/>
</dbReference>
<reference evidence="9" key="2">
    <citation type="journal article" date="2016" name="Int. J. Syst. Evol. Microbiol.">
        <title>Complete genome sequence and cell structure of Limnochorda pilosa, a Gram-negative spore-former within the phylum Firmicutes.</title>
        <authorList>
            <person name="Watanabe M."/>
            <person name="Kojima H."/>
            <person name="Fukui M."/>
        </authorList>
    </citation>
    <scope>NUCLEOTIDE SEQUENCE [LARGE SCALE GENOMIC DNA]</scope>
    <source>
        <strain evidence="9">HC45</strain>
    </source>
</reference>
<dbReference type="AlphaFoldDB" id="A0A0K2SFU4"/>
<proteinExistence type="inferred from homology"/>
<evidence type="ECO:0000256" key="1">
    <source>
        <dbReference type="ARBA" id="ARBA00022670"/>
    </source>
</evidence>
<evidence type="ECO:0000313" key="9">
    <source>
        <dbReference type="Proteomes" id="UP000065807"/>
    </source>
</evidence>
<comment type="similarity">
    <text evidence="6">Belongs to the peptidase M48 family.</text>
</comment>
<dbReference type="GO" id="GO:0046872">
    <property type="term" value="F:metal ion binding"/>
    <property type="evidence" value="ECO:0007669"/>
    <property type="project" value="UniProtKB-KW"/>
</dbReference>
<evidence type="ECO:0000259" key="7">
    <source>
        <dbReference type="Pfam" id="PF01435"/>
    </source>
</evidence>
<comment type="cofactor">
    <cofactor evidence="6">
        <name>Zn(2+)</name>
        <dbReference type="ChEBI" id="CHEBI:29105"/>
    </cofactor>
    <text evidence="6">Binds 1 zinc ion per subunit.</text>
</comment>
<evidence type="ECO:0000313" key="8">
    <source>
        <dbReference type="EMBL" id="BAS25976.1"/>
    </source>
</evidence>
<keyword evidence="9" id="KW-1185">Reference proteome</keyword>
<dbReference type="Gene3D" id="3.30.2010.10">
    <property type="entry name" value="Metalloproteases ('zincins'), catalytic domain"/>
    <property type="match status" value="1"/>
</dbReference>
<dbReference type="RefSeq" id="WP_068132930.1">
    <property type="nucleotide sequence ID" value="NZ_AP014924.1"/>
</dbReference>
<dbReference type="Gene3D" id="3.40.1000.10">
    <property type="entry name" value="Mog1/PsbP, alpha/beta/alpha sandwich"/>
    <property type="match status" value="1"/>
</dbReference>
<protein>
    <recommendedName>
        <fullName evidence="7">Peptidase M48 domain-containing protein</fullName>
    </recommendedName>
</protein>
<dbReference type="STRING" id="1555112.LIP_0119"/>
<keyword evidence="1 6" id="KW-0645">Protease</keyword>
<dbReference type="Pfam" id="PF01435">
    <property type="entry name" value="Peptidase_M48"/>
    <property type="match status" value="1"/>
</dbReference>
<dbReference type="KEGG" id="lpil:LIP_0119"/>
<dbReference type="PANTHER" id="PTHR22726:SF1">
    <property type="entry name" value="METALLOENDOPEPTIDASE OMA1, MITOCHONDRIAL"/>
    <property type="match status" value="1"/>
</dbReference>
<dbReference type="GO" id="GO:0051603">
    <property type="term" value="P:proteolysis involved in protein catabolic process"/>
    <property type="evidence" value="ECO:0007669"/>
    <property type="project" value="TreeGrafter"/>
</dbReference>
<dbReference type="PANTHER" id="PTHR22726">
    <property type="entry name" value="METALLOENDOPEPTIDASE OMA1"/>
    <property type="match status" value="1"/>
</dbReference>
<dbReference type="Proteomes" id="UP000065807">
    <property type="component" value="Chromosome"/>
</dbReference>
<reference evidence="9" key="1">
    <citation type="submission" date="2015-07" db="EMBL/GenBank/DDBJ databases">
        <title>Complete genome sequence and phylogenetic analysis of Limnochorda pilosa.</title>
        <authorList>
            <person name="Watanabe M."/>
            <person name="Kojima H."/>
            <person name="Fukui M."/>
        </authorList>
    </citation>
    <scope>NUCLEOTIDE SEQUENCE [LARGE SCALE GENOMIC DNA]</scope>
    <source>
        <strain evidence="9">HC45</strain>
    </source>
</reference>
<dbReference type="InterPro" id="IPR001915">
    <property type="entry name" value="Peptidase_M48"/>
</dbReference>
<keyword evidence="2" id="KW-0479">Metal-binding</keyword>
<evidence type="ECO:0000256" key="6">
    <source>
        <dbReference type="RuleBase" id="RU003983"/>
    </source>
</evidence>
<dbReference type="EMBL" id="AP014924">
    <property type="protein sequence ID" value="BAS25976.1"/>
    <property type="molecule type" value="Genomic_DNA"/>
</dbReference>
<dbReference type="InterPro" id="IPR051156">
    <property type="entry name" value="Mito/Outer_Membr_Metalloprot"/>
</dbReference>
<gene>
    <name evidence="8" type="ORF">LIP_0119</name>
</gene>
<keyword evidence="5 6" id="KW-0482">Metalloprotease</keyword>
<sequence>MERPSAHRPLTAPCALPQRPAFGSPRVWLVAAILLALLFTGTSQAQGSLWDQMERSAGESAYPELVARYGGVARLPEEHTRWLNAIFERVAAQSKRSGSVGYSLTVVNTDLVNAFALPGGFVFLTRGLLDLTAWDPDQLANVMGHEVAHIDQDHYRDRIVRQLGMAFFITLFFRQSAGVDARVVQQLVSLTADLIDRGWSREDEAESDHVGQLFAAQAGYDPAGMVAFLQNLKEEEARNPGPQVAEVLRTHPLTENRLAAARQRAEELRPTYEATRTSRPDPPERLGVDTERALYQDPLGRFRFPLPSDWKPGRVSASESTTVVGSRDGRVFFVHVDPVPPGVRDAQGLADAVLERYRREVPSFELERPPTPSRLGSDEAAYFEYRYVDQDGRRLHEGSFAALHGNRAYLFQFADSPERFASTVAAFHRGAERFAFE</sequence>